<dbReference type="Proteomes" id="UP001500620">
    <property type="component" value="Unassembled WGS sequence"/>
</dbReference>
<evidence type="ECO:0000313" key="3">
    <source>
        <dbReference type="Proteomes" id="UP001500620"/>
    </source>
</evidence>
<feature type="domain" description="Aminoglycoside phosphotransferase" evidence="1">
    <location>
        <begin position="30"/>
        <end position="244"/>
    </location>
</feature>
<dbReference type="PANTHER" id="PTHR47829:SF1">
    <property type="entry name" value="HAD FAMILY PHOSPHATASE"/>
    <property type="match status" value="1"/>
</dbReference>
<reference evidence="3" key="1">
    <citation type="journal article" date="2019" name="Int. J. Syst. Evol. Microbiol.">
        <title>The Global Catalogue of Microorganisms (GCM) 10K type strain sequencing project: providing services to taxonomists for standard genome sequencing and annotation.</title>
        <authorList>
            <consortium name="The Broad Institute Genomics Platform"/>
            <consortium name="The Broad Institute Genome Sequencing Center for Infectious Disease"/>
            <person name="Wu L."/>
            <person name="Ma J."/>
        </authorList>
    </citation>
    <scope>NUCLEOTIDE SEQUENCE [LARGE SCALE GENOMIC DNA]</scope>
    <source>
        <strain evidence="3">JCM 17441</strain>
    </source>
</reference>
<dbReference type="Gene3D" id="3.30.200.20">
    <property type="entry name" value="Phosphorylase Kinase, domain 1"/>
    <property type="match status" value="1"/>
</dbReference>
<gene>
    <name evidence="2" type="ORF">GCM10022255_018100</name>
</gene>
<organism evidence="2 3">
    <name type="scientific">Dactylosporangium darangshiense</name>
    <dbReference type="NCBI Taxonomy" id="579108"/>
    <lineage>
        <taxon>Bacteria</taxon>
        <taxon>Bacillati</taxon>
        <taxon>Actinomycetota</taxon>
        <taxon>Actinomycetes</taxon>
        <taxon>Micromonosporales</taxon>
        <taxon>Micromonosporaceae</taxon>
        <taxon>Dactylosporangium</taxon>
    </lineage>
</organism>
<dbReference type="CDD" id="cd05154">
    <property type="entry name" value="ACAD10_11_N-like"/>
    <property type="match status" value="1"/>
</dbReference>
<sequence>MSTPPGLDLTRLQTYLDEKVPGLVGGPLTAELIAGGRSNLTYVLNEVFVLRRPPLGHVLATAHDMTREFRVISALGPTAVPVPEALLLCEDDSVLGAPFYLMSRVPGVVLRHRDQTDALGDDNRRRVAFAMMDTLAELHLVDPAAVGLAEFGRPEGFLERQVRRWTGQLEKSRSRELPAADELRDRLAAAIPATARTGIVHGDYRLDNLIVDPDTLRVAAVLDWEMATLGDPLTDLGLLLAYWNVLDTIKTGRNPVADGLGAAAGFPSGAELLERYGRSAPVGDDLHWYVGLACYKLAVVLEGIHYRYTHGQTVGAGFDEIGELVVPLFEAGITAMSEETAINGES</sequence>
<dbReference type="Gene3D" id="3.90.1200.10">
    <property type="match status" value="1"/>
</dbReference>
<evidence type="ECO:0000313" key="2">
    <source>
        <dbReference type="EMBL" id="GAA4246525.1"/>
    </source>
</evidence>
<comment type="caution">
    <text evidence="2">The sequence shown here is derived from an EMBL/GenBank/DDBJ whole genome shotgun (WGS) entry which is preliminary data.</text>
</comment>
<keyword evidence="3" id="KW-1185">Reference proteome</keyword>
<dbReference type="Pfam" id="PF01636">
    <property type="entry name" value="APH"/>
    <property type="match status" value="1"/>
</dbReference>
<dbReference type="InterPro" id="IPR052898">
    <property type="entry name" value="ACAD10-like"/>
</dbReference>
<dbReference type="SUPFAM" id="SSF56112">
    <property type="entry name" value="Protein kinase-like (PK-like)"/>
    <property type="match status" value="1"/>
</dbReference>
<dbReference type="InterPro" id="IPR002575">
    <property type="entry name" value="Aminoglycoside_PTrfase"/>
</dbReference>
<protein>
    <submittedName>
        <fullName evidence="2">Phosphotransferase family protein</fullName>
    </submittedName>
</protein>
<dbReference type="EMBL" id="BAABAT010000003">
    <property type="protein sequence ID" value="GAA4246525.1"/>
    <property type="molecule type" value="Genomic_DNA"/>
</dbReference>
<proteinExistence type="predicted"/>
<dbReference type="InterPro" id="IPR011009">
    <property type="entry name" value="Kinase-like_dom_sf"/>
</dbReference>
<evidence type="ECO:0000259" key="1">
    <source>
        <dbReference type="Pfam" id="PF01636"/>
    </source>
</evidence>
<name>A0ABP8D3Y4_9ACTN</name>
<dbReference type="PANTHER" id="PTHR47829">
    <property type="entry name" value="HYDROLASE, PUTATIVE (AFU_ORTHOLOGUE AFUA_1G12880)-RELATED"/>
    <property type="match status" value="1"/>
</dbReference>
<dbReference type="InterPro" id="IPR041726">
    <property type="entry name" value="ACAD10_11_N"/>
</dbReference>
<accession>A0ABP8D3Y4</accession>
<dbReference type="RefSeq" id="WP_345123239.1">
    <property type="nucleotide sequence ID" value="NZ_BAABAT010000003.1"/>
</dbReference>